<dbReference type="Proteomes" id="UP000831495">
    <property type="component" value="Chromosome"/>
</dbReference>
<evidence type="ECO:0000259" key="4">
    <source>
        <dbReference type="PROSITE" id="PS50949"/>
    </source>
</evidence>
<protein>
    <submittedName>
        <fullName evidence="5">GntR family transcriptional regulator</fullName>
    </submittedName>
</protein>
<reference evidence="5" key="1">
    <citation type="journal article" date="2022" name="Int. J. Syst. Evol. Microbiol.">
        <title>Apilactobacillus apisilvae sp. nov., Nicolia spurrieriana gen. nov. sp. nov., Bombilactobacillus folatiphilus sp. nov. and Bombilactobacillus thymidiniphilus sp. nov., four new lactic acid bacterial isolates from stingless bees Tetragonula carbonaria and Austroplebeia australis.</title>
        <authorList>
            <person name="Oliphant S.A."/>
            <person name="Watson-Haigh N.S."/>
            <person name="Sumby K.M."/>
            <person name="Gardner J."/>
            <person name="Groom S."/>
            <person name="Jiranek V."/>
        </authorList>
    </citation>
    <scope>NUCLEOTIDE SEQUENCE</scope>
    <source>
        <strain evidence="5">SG4_D2</strain>
    </source>
</reference>
<accession>A0ABY4P9H7</accession>
<feature type="domain" description="HTH gntR-type" evidence="4">
    <location>
        <begin position="7"/>
        <end position="75"/>
    </location>
</feature>
<dbReference type="PANTHER" id="PTHR38445">
    <property type="entry name" value="HTH-TYPE TRANSCRIPTIONAL REPRESSOR YTRA"/>
    <property type="match status" value="1"/>
</dbReference>
<keyword evidence="2" id="KW-0238">DNA-binding</keyword>
<evidence type="ECO:0000313" key="5">
    <source>
        <dbReference type="EMBL" id="UQS82259.1"/>
    </source>
</evidence>
<evidence type="ECO:0000256" key="3">
    <source>
        <dbReference type="ARBA" id="ARBA00023163"/>
    </source>
</evidence>
<dbReference type="PANTHER" id="PTHR38445:SF6">
    <property type="entry name" value="GNTR-FAMILY TRANSCRIPTIONAL REGULATOR"/>
    <property type="match status" value="1"/>
</dbReference>
<dbReference type="EMBL" id="CP093366">
    <property type="protein sequence ID" value="UQS82259.1"/>
    <property type="molecule type" value="Genomic_DNA"/>
</dbReference>
<dbReference type="Gene3D" id="1.10.10.10">
    <property type="entry name" value="Winged helix-like DNA-binding domain superfamily/Winged helix DNA-binding domain"/>
    <property type="match status" value="1"/>
</dbReference>
<name>A0ABY4P9H7_9LACO</name>
<dbReference type="PROSITE" id="PS50949">
    <property type="entry name" value="HTH_GNTR"/>
    <property type="match status" value="1"/>
</dbReference>
<dbReference type="SUPFAM" id="SSF46785">
    <property type="entry name" value="Winged helix' DNA-binding domain"/>
    <property type="match status" value="1"/>
</dbReference>
<dbReference type="Pfam" id="PF00392">
    <property type="entry name" value="GntR"/>
    <property type="match status" value="1"/>
</dbReference>
<dbReference type="InterPro" id="IPR000524">
    <property type="entry name" value="Tscrpt_reg_HTH_GntR"/>
</dbReference>
<dbReference type="CDD" id="cd07377">
    <property type="entry name" value="WHTH_GntR"/>
    <property type="match status" value="1"/>
</dbReference>
<proteinExistence type="predicted"/>
<sequence length="125" mass="14536">MKFKDNIPIYLQIKDLINQQIVSQKYPLGAKIPSVRDLSVQLEVNINTIQKALTELIREGIIETKRGRGNFVTENPQVIDEIRIKIIQQSLSKMYESLSRIGLDQGEMLYYIKTYFGERMAEDEK</sequence>
<keyword evidence="6" id="KW-1185">Reference proteome</keyword>
<evidence type="ECO:0000313" key="6">
    <source>
        <dbReference type="Proteomes" id="UP000831495"/>
    </source>
</evidence>
<dbReference type="InterPro" id="IPR036390">
    <property type="entry name" value="WH_DNA-bd_sf"/>
</dbReference>
<gene>
    <name evidence="5" type="ORF">MOO45_00785</name>
</gene>
<dbReference type="RefSeq" id="WP_249514528.1">
    <property type="nucleotide sequence ID" value="NZ_CP093366.1"/>
</dbReference>
<evidence type="ECO:0000256" key="1">
    <source>
        <dbReference type="ARBA" id="ARBA00023015"/>
    </source>
</evidence>
<dbReference type="InterPro" id="IPR036388">
    <property type="entry name" value="WH-like_DNA-bd_sf"/>
</dbReference>
<keyword evidence="1" id="KW-0805">Transcription regulation</keyword>
<keyword evidence="3" id="KW-0804">Transcription</keyword>
<organism evidence="5 6">
    <name type="scientific">Bombilactobacillus folatiphilus</name>
    <dbReference type="NCBI Taxonomy" id="2923362"/>
    <lineage>
        <taxon>Bacteria</taxon>
        <taxon>Bacillati</taxon>
        <taxon>Bacillota</taxon>
        <taxon>Bacilli</taxon>
        <taxon>Lactobacillales</taxon>
        <taxon>Lactobacillaceae</taxon>
        <taxon>Bombilactobacillus</taxon>
    </lineage>
</organism>
<evidence type="ECO:0000256" key="2">
    <source>
        <dbReference type="ARBA" id="ARBA00023125"/>
    </source>
</evidence>
<dbReference type="SMART" id="SM00345">
    <property type="entry name" value="HTH_GNTR"/>
    <property type="match status" value="1"/>
</dbReference>